<keyword evidence="4" id="KW-1185">Reference proteome</keyword>
<dbReference type="AlphaFoldDB" id="G0SCS1"/>
<feature type="signal peptide" evidence="1">
    <location>
        <begin position="1"/>
        <end position="21"/>
    </location>
</feature>
<keyword evidence="1" id="KW-0732">Signal</keyword>
<dbReference type="OMA" id="DKMCKDT"/>
<evidence type="ECO:0000259" key="2">
    <source>
        <dbReference type="Pfam" id="PF24320"/>
    </source>
</evidence>
<dbReference type="Proteomes" id="UP000008066">
    <property type="component" value="Unassembled WGS sequence"/>
</dbReference>
<organism evidence="4">
    <name type="scientific">Chaetomium thermophilum (strain DSM 1495 / CBS 144.50 / IMI 039719)</name>
    <name type="common">Thermochaetoides thermophila</name>
    <dbReference type="NCBI Taxonomy" id="759272"/>
    <lineage>
        <taxon>Eukaryota</taxon>
        <taxon>Fungi</taxon>
        <taxon>Dikarya</taxon>
        <taxon>Ascomycota</taxon>
        <taxon>Pezizomycotina</taxon>
        <taxon>Sordariomycetes</taxon>
        <taxon>Sordariomycetidae</taxon>
        <taxon>Sordariales</taxon>
        <taxon>Chaetomiaceae</taxon>
        <taxon>Thermochaetoides</taxon>
    </lineage>
</organism>
<accession>G0SCS1</accession>
<name>G0SCS1_CHATD</name>
<dbReference type="OrthoDB" id="64281at2759"/>
<dbReference type="RefSeq" id="XP_006696142.1">
    <property type="nucleotide sequence ID" value="XM_006696079.1"/>
</dbReference>
<dbReference type="GeneID" id="18259860"/>
<dbReference type="EMBL" id="GL988045">
    <property type="protein sequence ID" value="EGS19197.1"/>
    <property type="molecule type" value="Genomic_DNA"/>
</dbReference>
<evidence type="ECO:0000313" key="3">
    <source>
        <dbReference type="EMBL" id="EGS19197.1"/>
    </source>
</evidence>
<evidence type="ECO:0000256" key="1">
    <source>
        <dbReference type="SAM" id="SignalP"/>
    </source>
</evidence>
<dbReference type="eggNOG" id="ENOG502SABV">
    <property type="taxonomic scope" value="Eukaryota"/>
</dbReference>
<gene>
    <name evidence="3" type="ORF">CTHT_0058220</name>
</gene>
<dbReference type="HOGENOM" id="CLU_019095_1_0_1"/>
<feature type="domain" description="DUF7492" evidence="2">
    <location>
        <begin position="20"/>
        <end position="269"/>
    </location>
</feature>
<reference evidence="3 4" key="1">
    <citation type="journal article" date="2011" name="Cell">
        <title>Insight into structure and assembly of the nuclear pore complex by utilizing the genome of a eukaryotic thermophile.</title>
        <authorList>
            <person name="Amlacher S."/>
            <person name="Sarges P."/>
            <person name="Flemming D."/>
            <person name="van Noort V."/>
            <person name="Kunze R."/>
            <person name="Devos D.P."/>
            <person name="Arumugam M."/>
            <person name="Bork P."/>
            <person name="Hurt E."/>
        </authorList>
    </citation>
    <scope>NUCLEOTIDE SEQUENCE [LARGE SCALE GENOMIC DNA]</scope>
    <source>
        <strain evidence="4">DSM 1495 / CBS 144.50 / IMI 039719</strain>
    </source>
</reference>
<sequence length="409" mass="44768">MELSSSKAMLLVAALLGIAAAHSWTEETRRIGPKGDFIGPPGYPRKYAPESRDSYSVWLLPPNGGLNEFTPDLLAVLPTKAGFDESSYHPQYPMLKVAPGDFAAIFYNENGHVSRAGRDNPEKPINRGTVYLYGTTKNDLTGLTLMDVHLKWTADGDINKGRLLATRNYDDGQCHEVLPDTGEADGILTWRKEHITKVEGLRCQSDFQIPKDVKPGSILTVIWVWDWPSMNTVGVAVPPHTFKGKTLSGEKRVSKFELYTSVVDFQIVDPCDPVLGDIKGPTCASVPLNKKNIVRFDRTLPAVNRSIEAQLVHPFMVHVPDFTEDPNLIPLKPLIGAKNPRFPLDSKILDAQYEYFTLGGKAIPTATAIVTATAVATVTAPAGGKNAVVTVTNVVPSATYTTFVTRIRD</sequence>
<evidence type="ECO:0000313" key="4">
    <source>
        <dbReference type="Proteomes" id="UP000008066"/>
    </source>
</evidence>
<dbReference type="KEGG" id="cthr:CTHT_0058220"/>
<dbReference type="Pfam" id="PF24320">
    <property type="entry name" value="DUF7492"/>
    <property type="match status" value="1"/>
</dbReference>
<dbReference type="InterPro" id="IPR055915">
    <property type="entry name" value="DUF7492"/>
</dbReference>
<proteinExistence type="predicted"/>
<protein>
    <recommendedName>
        <fullName evidence="2">DUF7492 domain-containing protein</fullName>
    </recommendedName>
</protein>
<feature type="chain" id="PRO_5003409451" description="DUF7492 domain-containing protein" evidence="1">
    <location>
        <begin position="22"/>
        <end position="409"/>
    </location>
</feature>